<evidence type="ECO:0000256" key="1">
    <source>
        <dbReference type="ARBA" id="ARBA00001678"/>
    </source>
</evidence>
<evidence type="ECO:0000256" key="3">
    <source>
        <dbReference type="ARBA" id="ARBA00022801"/>
    </source>
</evidence>
<evidence type="ECO:0000256" key="2">
    <source>
        <dbReference type="ARBA" id="ARBA00012706"/>
    </source>
</evidence>
<dbReference type="EMBL" id="VUNS01000001">
    <property type="protein sequence ID" value="MST95528.1"/>
    <property type="molecule type" value="Genomic_DNA"/>
</dbReference>
<comment type="catalytic activity">
    <reaction evidence="1">
        <text>Random hydrolysis of (1-&gt;4)-beta-D-mannosidic linkages in mannans, galactomannans and glucomannans.</text>
        <dbReference type="EC" id="3.2.1.78"/>
    </reaction>
</comment>
<gene>
    <name evidence="7" type="ORF">FYJ85_00505</name>
</gene>
<keyword evidence="8" id="KW-1185">Reference proteome</keyword>
<dbReference type="Pfam" id="PF00150">
    <property type="entry name" value="Cellulase"/>
    <property type="match status" value="1"/>
</dbReference>
<organism evidence="7 8">
    <name type="scientific">Victivallis lenta</name>
    <dbReference type="NCBI Taxonomy" id="2606640"/>
    <lineage>
        <taxon>Bacteria</taxon>
        <taxon>Pseudomonadati</taxon>
        <taxon>Lentisphaerota</taxon>
        <taxon>Lentisphaeria</taxon>
        <taxon>Victivallales</taxon>
        <taxon>Victivallaceae</taxon>
        <taxon>Victivallis</taxon>
    </lineage>
</organism>
<dbReference type="Proteomes" id="UP000435649">
    <property type="component" value="Unassembled WGS sequence"/>
</dbReference>
<dbReference type="EC" id="3.2.1.78" evidence="2"/>
<dbReference type="AlphaFoldDB" id="A0A844FYT5"/>
<evidence type="ECO:0000313" key="8">
    <source>
        <dbReference type="Proteomes" id="UP000435649"/>
    </source>
</evidence>
<dbReference type="GO" id="GO:0000272">
    <property type="term" value="P:polysaccharide catabolic process"/>
    <property type="evidence" value="ECO:0007669"/>
    <property type="project" value="InterPro"/>
</dbReference>
<protein>
    <recommendedName>
        <fullName evidence="2">mannan endo-1,4-beta-mannosidase</fullName>
        <ecNumber evidence="2">3.2.1.78</ecNumber>
    </recommendedName>
</protein>
<proteinExistence type="predicted"/>
<feature type="domain" description="Glycoside hydrolase family 5" evidence="6">
    <location>
        <begin position="518"/>
        <end position="613"/>
    </location>
</feature>
<dbReference type="PANTHER" id="PTHR31451">
    <property type="match status" value="1"/>
</dbReference>
<evidence type="ECO:0000256" key="4">
    <source>
        <dbReference type="ARBA" id="ARBA00023295"/>
    </source>
</evidence>
<keyword evidence="3 7" id="KW-0378">Hydrolase</keyword>
<dbReference type="InterPro" id="IPR001547">
    <property type="entry name" value="Glyco_hydro_5"/>
</dbReference>
<name>A0A844FYT5_9BACT</name>
<dbReference type="InterPro" id="IPR045053">
    <property type="entry name" value="MAN-like"/>
</dbReference>
<accession>A0A844FYT5</accession>
<evidence type="ECO:0000313" key="7">
    <source>
        <dbReference type="EMBL" id="MST95528.1"/>
    </source>
</evidence>
<evidence type="ECO:0000259" key="6">
    <source>
        <dbReference type="Pfam" id="PF00150"/>
    </source>
</evidence>
<dbReference type="Gene3D" id="3.20.20.80">
    <property type="entry name" value="Glycosidases"/>
    <property type="match status" value="1"/>
</dbReference>
<dbReference type="SUPFAM" id="SSF51445">
    <property type="entry name" value="(Trans)glycosidases"/>
    <property type="match status" value="1"/>
</dbReference>
<dbReference type="InterPro" id="IPR017853">
    <property type="entry name" value="GH"/>
</dbReference>
<comment type="caution">
    <text evidence="7">The sequence shown here is derived from an EMBL/GenBank/DDBJ whole genome shotgun (WGS) entry which is preliminary data.</text>
</comment>
<evidence type="ECO:0000256" key="5">
    <source>
        <dbReference type="SAM" id="MobiDB-lite"/>
    </source>
</evidence>
<feature type="region of interest" description="Disordered" evidence="5">
    <location>
        <begin position="1"/>
        <end position="26"/>
    </location>
</feature>
<keyword evidence="4" id="KW-0326">Glycosidase</keyword>
<reference evidence="7 8" key="1">
    <citation type="submission" date="2019-08" db="EMBL/GenBank/DDBJ databases">
        <title>In-depth cultivation of the pig gut microbiome towards novel bacterial diversity and tailored functional studies.</title>
        <authorList>
            <person name="Wylensek D."/>
            <person name="Hitch T.C.A."/>
            <person name="Clavel T."/>
        </authorList>
    </citation>
    <scope>NUCLEOTIDE SEQUENCE [LARGE SCALE GENOMIC DNA]</scope>
    <source>
        <strain evidence="7 8">BBE-744-WT-12</strain>
    </source>
</reference>
<feature type="compositionally biased region" description="Basic residues" evidence="5">
    <location>
        <begin position="1"/>
        <end position="13"/>
    </location>
</feature>
<dbReference type="GO" id="GO:0004553">
    <property type="term" value="F:hydrolase activity, hydrolyzing O-glycosyl compounds"/>
    <property type="evidence" value="ECO:0007669"/>
    <property type="project" value="InterPro"/>
</dbReference>
<sequence>MAALRRRQHRNGRRPCGVPSRPLDSKTGRRRSVLVLHEITKDHFMRCFFHRLPAVIAAGWLALSAGAADMPEPTAKGSLRIGEVLFTVRCFDGNWRNFTQESPAFTVTGRKTEASRFSLEAGFRHAGFPDGTFSETLERKSPGVYRYRAGFAFASPAKFNDIAFAAAALPVDRFAGRELVVNGKTKITLPASYREKSPAALFRGEATELRFPLADSKLVFRGKFGVLIQDDRAYGHDVYTLRLYFSPARGEVTRTSIDLEIETGRYRSTPLDLTAAANAGFSDETADDRKGGWTDQGSENDLSILPLGRQRWNGADFHIIDPKQNNGKSCIMLAGPYRHYFASDAVAGQKRPVQGDYLHLLHATAWPTPDKTVGTVEVAYTDGTASTVTVTGYDVGNWWGPVPRRSGEVVWTGENKKSEIGLYRSSHPIENKPVRSVTFRSTGVSVWGIVAASVGDGPLPRLGRQPHVIAAGAEWQPIDSARDIEKGSVLDFSARLDAPAGKYGPPVIRDGHFVFRDRPDKPVRFYGTNLCRSAQYLDKEQAERLADRMAAWGINAVRIHHHDNELVRKTSESSTELNPEALDRLDYLIACFKKRGIYITTDLYVSRMLVRGELTETPDKTAWQPTFKPLVFVLDSAMENWKRFARNWLTHVNPYTGLALKDDPALISLSLINEDNIASTWNAAPYVADIYKQRFGEWKKRRGVTSGSADSNDPVFSAFLVDIYGRAYAEMERFLREELEINVPISDQNMLPKVLLSVMRDRYDFVENHFYWDHPNFPETPWQLPSALANTSAIPQEAVAPGRMFPSRIFGKPMMITEFDYAAPNAFRAEGAVLTGAYAALQEWDGLFQFCYSHSDDNVISDGFNPRGNFFNSSTDAVKALSQRIGLRLFLDRELAPAPLAFAVPLTGGKDLSFAAEYPSDLARLGLIAKVGTVIVPEGGKLSGNYAGALDAGYGFPSDSGGCPVFRTSEAEKGLLPRLTAAGLLRPGWHDADRGIFHASTGQISLSAKAETFRAETPGCEALILPAGKAGEAAFLKVENRIGRGVFSIMSADGRPLQKSGRLLFLHLTDLLPSRTRFGNKRMTLLSRWGSLPFLAARGEARITLKAEPGARYRLYAANTGGKRLAELPLEQSPDGTVRFTAEVFRKEGSVFVYELVRR</sequence>